<proteinExistence type="inferred from homology"/>
<evidence type="ECO:0000256" key="2">
    <source>
        <dbReference type="PIRSR" id="PIRSR605511-1"/>
    </source>
</evidence>
<dbReference type="Proteomes" id="UP000297963">
    <property type="component" value="Unassembled WGS sequence"/>
</dbReference>
<dbReference type="GO" id="GO:0019853">
    <property type="term" value="P:L-ascorbic acid biosynthetic process"/>
    <property type="evidence" value="ECO:0007669"/>
    <property type="project" value="TreeGrafter"/>
</dbReference>
<dbReference type="RefSeq" id="WP_092450901.1">
    <property type="nucleotide sequence ID" value="NZ_FOPW01000011.1"/>
</dbReference>
<feature type="domain" description="SMP-30/Gluconolactonase/LRE-like region" evidence="4">
    <location>
        <begin position="25"/>
        <end position="267"/>
    </location>
</feature>
<dbReference type="InterPro" id="IPR013658">
    <property type="entry name" value="SGL"/>
</dbReference>
<feature type="binding site" evidence="3">
    <location>
        <position position="130"/>
    </location>
    <ligand>
        <name>substrate</name>
    </ligand>
</feature>
<organism evidence="5 6">
    <name type="scientific">Cryobacterium levicorallinum</name>
    <dbReference type="NCBI Taxonomy" id="995038"/>
    <lineage>
        <taxon>Bacteria</taxon>
        <taxon>Bacillati</taxon>
        <taxon>Actinomycetota</taxon>
        <taxon>Actinomycetes</taxon>
        <taxon>Micrococcales</taxon>
        <taxon>Microbacteriaceae</taxon>
        <taxon>Cryobacterium</taxon>
    </lineage>
</organism>
<dbReference type="EMBL" id="SOFE01000012">
    <property type="protein sequence ID" value="TFB85707.1"/>
    <property type="molecule type" value="Genomic_DNA"/>
</dbReference>
<dbReference type="InterPro" id="IPR005511">
    <property type="entry name" value="SMP-30"/>
</dbReference>
<evidence type="ECO:0000259" key="4">
    <source>
        <dbReference type="Pfam" id="PF08450"/>
    </source>
</evidence>
<dbReference type="PANTHER" id="PTHR10907:SF47">
    <property type="entry name" value="REGUCALCIN"/>
    <property type="match status" value="1"/>
</dbReference>
<keyword evidence="3" id="KW-0862">Zinc</keyword>
<sequence>MHAANTRASRASAGVEVALEAAAELAESPWWDTERAELLWVDISKGEIHHFDPASGTDHSIAVGQPVGTVVGRRSGGVVCAVRDGIGYADLETGAFELVAPVEADRASNRMNDGACDADGRLWVGTMNADLVPGAGSLYRVSADLAADRMVSPVSISNGLDWSPDGRTFYYIDSLTRQIDAYDFEPGAGTLRGRRTLVKTPGLVATPDGMAVDAEGCLWVAMWDGGSVLRYSPAGELLTVVDLPVTRVTSVAFGGARLDQLFITSARAGLTPEQLMHDEPLAGAIFAVDPHVTGLAPHRFAG</sequence>
<dbReference type="InterPro" id="IPR011042">
    <property type="entry name" value="6-blade_b-propeller_TolB-like"/>
</dbReference>
<feature type="binding site" evidence="3">
    <location>
        <position position="208"/>
    </location>
    <ligand>
        <name>a divalent metal cation</name>
        <dbReference type="ChEBI" id="CHEBI:60240"/>
    </ligand>
</feature>
<dbReference type="PANTHER" id="PTHR10907">
    <property type="entry name" value="REGUCALCIN"/>
    <property type="match status" value="1"/>
</dbReference>
<feature type="binding site" evidence="3">
    <location>
        <position position="112"/>
    </location>
    <ligand>
        <name>substrate</name>
    </ligand>
</feature>
<protein>
    <submittedName>
        <fullName evidence="5">SMP-30/gluconolactonase/LRE family protein</fullName>
    </submittedName>
</protein>
<accession>A0A4R8VQ51</accession>
<comment type="caution">
    <text evidence="5">The sequence shown here is derived from an EMBL/GenBank/DDBJ whole genome shotgun (WGS) entry which is preliminary data.</text>
</comment>
<dbReference type="SUPFAM" id="SSF63829">
    <property type="entry name" value="Calcium-dependent phosphotriesterase"/>
    <property type="match status" value="1"/>
</dbReference>
<comment type="cofactor">
    <cofactor evidence="3">
        <name>Zn(2+)</name>
        <dbReference type="ChEBI" id="CHEBI:29105"/>
    </cofactor>
    <text evidence="3">Binds 1 divalent metal cation per subunit.</text>
</comment>
<gene>
    <name evidence="5" type="ORF">E3O11_06995</name>
</gene>
<reference evidence="5 6" key="1">
    <citation type="submission" date="2019-03" db="EMBL/GenBank/DDBJ databases">
        <title>Genomics of glacier-inhabiting Cryobacterium strains.</title>
        <authorList>
            <person name="Liu Q."/>
            <person name="Xin Y.-H."/>
        </authorList>
    </citation>
    <scope>NUCLEOTIDE SEQUENCE [LARGE SCALE GENOMIC DNA]</scope>
    <source>
        <strain evidence="5 6">Hh34</strain>
    </source>
</reference>
<feature type="binding site" evidence="3">
    <location>
        <position position="27"/>
    </location>
    <ligand>
        <name>a divalent metal cation</name>
        <dbReference type="ChEBI" id="CHEBI:60240"/>
    </ligand>
</feature>
<evidence type="ECO:0000256" key="1">
    <source>
        <dbReference type="ARBA" id="ARBA00008853"/>
    </source>
</evidence>
<dbReference type="GO" id="GO:0004341">
    <property type="term" value="F:gluconolactonase activity"/>
    <property type="evidence" value="ECO:0007669"/>
    <property type="project" value="TreeGrafter"/>
</dbReference>
<dbReference type="AlphaFoldDB" id="A0A4R8VQ51"/>
<dbReference type="Pfam" id="PF08450">
    <property type="entry name" value="SGL"/>
    <property type="match status" value="1"/>
</dbReference>
<evidence type="ECO:0000313" key="5">
    <source>
        <dbReference type="EMBL" id="TFB85707.1"/>
    </source>
</evidence>
<dbReference type="PRINTS" id="PR01790">
    <property type="entry name" value="SMP30FAMILY"/>
</dbReference>
<evidence type="ECO:0000256" key="3">
    <source>
        <dbReference type="PIRSR" id="PIRSR605511-2"/>
    </source>
</evidence>
<name>A0A4R8VQ51_9MICO</name>
<feature type="binding site" evidence="3">
    <location>
        <position position="110"/>
    </location>
    <ligand>
        <name>substrate</name>
    </ligand>
</feature>
<comment type="similarity">
    <text evidence="1">Belongs to the SMP-30/CGR1 family.</text>
</comment>
<feature type="active site" description="Proton donor/acceptor" evidence="2">
    <location>
        <position position="208"/>
    </location>
</feature>
<dbReference type="GO" id="GO:0005509">
    <property type="term" value="F:calcium ion binding"/>
    <property type="evidence" value="ECO:0007669"/>
    <property type="project" value="TreeGrafter"/>
</dbReference>
<feature type="binding site" evidence="3">
    <location>
        <position position="158"/>
    </location>
    <ligand>
        <name>a divalent metal cation</name>
        <dbReference type="ChEBI" id="CHEBI:60240"/>
    </ligand>
</feature>
<keyword evidence="3" id="KW-0479">Metal-binding</keyword>
<evidence type="ECO:0000313" key="6">
    <source>
        <dbReference type="Proteomes" id="UP000297963"/>
    </source>
</evidence>
<dbReference type="Gene3D" id="2.120.10.30">
    <property type="entry name" value="TolB, C-terminal domain"/>
    <property type="match status" value="1"/>
</dbReference>